<evidence type="ECO:0000313" key="3">
    <source>
        <dbReference type="Proteomes" id="UP001054945"/>
    </source>
</evidence>
<organism evidence="2 3">
    <name type="scientific">Caerostris extrusa</name>
    <name type="common">Bark spider</name>
    <name type="synonym">Caerostris bankana</name>
    <dbReference type="NCBI Taxonomy" id="172846"/>
    <lineage>
        <taxon>Eukaryota</taxon>
        <taxon>Metazoa</taxon>
        <taxon>Ecdysozoa</taxon>
        <taxon>Arthropoda</taxon>
        <taxon>Chelicerata</taxon>
        <taxon>Arachnida</taxon>
        <taxon>Araneae</taxon>
        <taxon>Araneomorphae</taxon>
        <taxon>Entelegynae</taxon>
        <taxon>Araneoidea</taxon>
        <taxon>Araneidae</taxon>
        <taxon>Caerostris</taxon>
    </lineage>
</organism>
<dbReference type="AlphaFoldDB" id="A0AAV4R4D5"/>
<feature type="region of interest" description="Disordered" evidence="1">
    <location>
        <begin position="64"/>
        <end position="83"/>
    </location>
</feature>
<evidence type="ECO:0000313" key="2">
    <source>
        <dbReference type="EMBL" id="GIY15471.1"/>
    </source>
</evidence>
<protein>
    <submittedName>
        <fullName evidence="2">Uncharacterized protein</fullName>
    </submittedName>
</protein>
<gene>
    <name evidence="2" type="ORF">CEXT_679221</name>
</gene>
<feature type="compositionally biased region" description="Basic and acidic residues" evidence="1">
    <location>
        <begin position="71"/>
        <end position="81"/>
    </location>
</feature>
<name>A0AAV4R4D5_CAEEX</name>
<comment type="caution">
    <text evidence="2">The sequence shown here is derived from an EMBL/GenBank/DDBJ whole genome shotgun (WGS) entry which is preliminary data.</text>
</comment>
<dbReference type="EMBL" id="BPLR01007238">
    <property type="protein sequence ID" value="GIY15471.1"/>
    <property type="molecule type" value="Genomic_DNA"/>
</dbReference>
<reference evidence="2 3" key="1">
    <citation type="submission" date="2021-06" db="EMBL/GenBank/DDBJ databases">
        <title>Caerostris extrusa draft genome.</title>
        <authorList>
            <person name="Kono N."/>
            <person name="Arakawa K."/>
        </authorList>
    </citation>
    <scope>NUCLEOTIDE SEQUENCE [LARGE SCALE GENOMIC DNA]</scope>
</reference>
<sequence length="253" mass="28945">MKRNLKKRKVQKTNVRSTSHFDESYIDLLQEAANNHYLMMDNGEAHKPLKQQLSYRGILQHPSTKASLNTPHEKSEINDYDKSDEENEDMSIYHLNETLYHRTLPQYIPGSPNGDLFLDAANNDEQIVDTNYGRDHSKHEHLGTASDALKMSKNNNDLESESTVKHVKLIPYSEPHRGKQVAVHFDDSSASDSFILLDDADTIPSESNIQRNENDSSRLDERLALVEESSNDDNGDLYPKFKADVSRYGRRLN</sequence>
<proteinExistence type="predicted"/>
<evidence type="ECO:0000256" key="1">
    <source>
        <dbReference type="SAM" id="MobiDB-lite"/>
    </source>
</evidence>
<dbReference type="Proteomes" id="UP001054945">
    <property type="component" value="Unassembled WGS sequence"/>
</dbReference>
<keyword evidence="3" id="KW-1185">Reference proteome</keyword>
<accession>A0AAV4R4D5</accession>